<dbReference type="PANTHER" id="PTHR34072">
    <property type="entry name" value="ENZYMATIC POLYPROTEIN-RELATED"/>
    <property type="match status" value="1"/>
</dbReference>
<protein>
    <submittedName>
        <fullName evidence="1">Uncharacterized protein</fullName>
    </submittedName>
</protein>
<accession>A0A1Q3CE83</accession>
<feature type="non-terminal residue" evidence="1">
    <location>
        <position position="1"/>
    </location>
</feature>
<dbReference type="InterPro" id="IPR043502">
    <property type="entry name" value="DNA/RNA_pol_sf"/>
</dbReference>
<feature type="non-terminal residue" evidence="1">
    <location>
        <position position="119"/>
    </location>
</feature>
<evidence type="ECO:0000313" key="2">
    <source>
        <dbReference type="Proteomes" id="UP000187406"/>
    </source>
</evidence>
<name>A0A1Q3CE83_CEPFO</name>
<reference evidence="2" key="1">
    <citation type="submission" date="2016-04" db="EMBL/GenBank/DDBJ databases">
        <title>Cephalotus genome sequencing.</title>
        <authorList>
            <person name="Fukushima K."/>
            <person name="Hasebe M."/>
            <person name="Fang X."/>
        </authorList>
    </citation>
    <scope>NUCLEOTIDE SEQUENCE [LARGE SCALE GENOMIC DNA]</scope>
    <source>
        <strain evidence="2">cv. St1</strain>
    </source>
</reference>
<dbReference type="InParanoid" id="A0A1Q3CE83"/>
<evidence type="ECO:0000313" key="1">
    <source>
        <dbReference type="EMBL" id="GAV78413.1"/>
    </source>
</evidence>
<dbReference type="Gene3D" id="3.30.70.270">
    <property type="match status" value="2"/>
</dbReference>
<dbReference type="EMBL" id="BDDD01001789">
    <property type="protein sequence ID" value="GAV78413.1"/>
    <property type="molecule type" value="Genomic_DNA"/>
</dbReference>
<gene>
    <name evidence="1" type="ORF">CFOL_v3_21881</name>
</gene>
<dbReference type="PANTHER" id="PTHR34072:SF52">
    <property type="entry name" value="RIBONUCLEASE H"/>
    <property type="match status" value="1"/>
</dbReference>
<proteinExistence type="predicted"/>
<sequence length="119" mass="13696">VLREHWLYAKFSKCEFWLSEVAFLGHVISSAGLSVDPAKIEAVRDWKRVTNVTEVHNFLGLAGSYRYFVEGFSWIATPLMQKQTVLVWDDNFERSFQELKHHLISLPVLALPEGNEGFV</sequence>
<dbReference type="Proteomes" id="UP000187406">
    <property type="component" value="Unassembled WGS sequence"/>
</dbReference>
<dbReference type="InterPro" id="IPR043128">
    <property type="entry name" value="Rev_trsase/Diguanyl_cyclase"/>
</dbReference>
<dbReference type="STRING" id="3775.A0A1Q3CE83"/>
<dbReference type="SUPFAM" id="SSF56672">
    <property type="entry name" value="DNA/RNA polymerases"/>
    <property type="match status" value="1"/>
</dbReference>
<dbReference type="OrthoDB" id="415724at2759"/>
<keyword evidence="2" id="KW-1185">Reference proteome</keyword>
<dbReference type="AlphaFoldDB" id="A0A1Q3CE83"/>
<comment type="caution">
    <text evidence="1">The sequence shown here is derived from an EMBL/GenBank/DDBJ whole genome shotgun (WGS) entry which is preliminary data.</text>
</comment>
<organism evidence="1 2">
    <name type="scientific">Cephalotus follicularis</name>
    <name type="common">Albany pitcher plant</name>
    <dbReference type="NCBI Taxonomy" id="3775"/>
    <lineage>
        <taxon>Eukaryota</taxon>
        <taxon>Viridiplantae</taxon>
        <taxon>Streptophyta</taxon>
        <taxon>Embryophyta</taxon>
        <taxon>Tracheophyta</taxon>
        <taxon>Spermatophyta</taxon>
        <taxon>Magnoliopsida</taxon>
        <taxon>eudicotyledons</taxon>
        <taxon>Gunneridae</taxon>
        <taxon>Pentapetalae</taxon>
        <taxon>rosids</taxon>
        <taxon>fabids</taxon>
        <taxon>Oxalidales</taxon>
        <taxon>Cephalotaceae</taxon>
        <taxon>Cephalotus</taxon>
    </lineage>
</organism>